<evidence type="ECO:0000256" key="7">
    <source>
        <dbReference type="PIRSR" id="PIRSR630616-2"/>
    </source>
</evidence>
<keyword evidence="2" id="KW-0808">Transferase</keyword>
<dbReference type="InterPro" id="IPR011009">
    <property type="entry name" value="Kinase-like_dom_sf"/>
</dbReference>
<feature type="binding site" evidence="7">
    <location>
        <position position="387"/>
    </location>
    <ligand>
        <name>ATP</name>
        <dbReference type="ChEBI" id="CHEBI:30616"/>
    </ligand>
</feature>
<dbReference type="InterPro" id="IPR008271">
    <property type="entry name" value="Ser/Thr_kinase_AS"/>
</dbReference>
<keyword evidence="3 7" id="KW-0547">Nucleotide-binding</keyword>
<keyword evidence="4 11" id="KW-0418">Kinase</keyword>
<feature type="region of interest" description="Disordered" evidence="9">
    <location>
        <begin position="597"/>
        <end position="645"/>
    </location>
</feature>
<feature type="cross-link" description="Glycyl lysine isopeptide (Lys-Gly) (interchain with G-Cter in SUMO2)" evidence="8">
    <location>
        <position position="359"/>
    </location>
</feature>
<evidence type="ECO:0000256" key="1">
    <source>
        <dbReference type="ARBA" id="ARBA00022527"/>
    </source>
</evidence>
<evidence type="ECO:0000256" key="6">
    <source>
        <dbReference type="PIRSR" id="PIRSR630616-1"/>
    </source>
</evidence>
<evidence type="ECO:0000256" key="4">
    <source>
        <dbReference type="ARBA" id="ARBA00022777"/>
    </source>
</evidence>
<sequence length="1040" mass="111818">MLQYPVLRPISPSPKVKAKDHAAYQNSSSRTGSRNDHPNPRPMTSRRALPKDVPPVPRPQYTGLPSPALLSSPFSATCSTPSPTLSASKLPRNSYLSSRQASFSKPFSQSTAPKSQSRGSSRSSMSSTLDDILYTGDCVGTGATLQGEIIRLVSFDAALDPVDSPNPDEPANEFEVVRRLGAGSYAVVYLVREVLYRPPPSEDGHIAGSFDLDGPSKGPSTVYGREYAIKCLSKADLDEEALEAQMTEVTIHQSLSPHPNIVTLHRTFETSSFLLLLLEYVPGEDLFYFLEQARDHYDSDTPSTDPSSRTPPTPSLLSNLHPAQLLSRTRLRLISSMFAQMCEAVAACHAQNVFHRDIKPENFIVTDGWYTDANGQQERKVIVKLTDFGLSTSDEESSDMDCGSAPYMSYECRNNVAPTYRPRAADVWSLGIVLINMLYHYNPWTDTQQGECSSFSLFCSSPVEFFLSRFTGMTRPIAEMLANRVFNILEDSSDDSSRISAEDFGVWIRDLPDLMANYPTPARHQRGLSISSTQGFPISTSVPPSHRPVSRSASRASSAIRTPAMATRSLSRAPSFDPAFDRTLTAADVPNHIDVVEEQEEPQEPGPEAMITSRSTSTNKRRKRGTRKGKGGIPPPTPTPDEDTLDTLATASQSLAREISKASKVSKVSERSVQPSVVSATSMKPSNASTSSSGRRAANPYEPSPMYALPTALMGKPRAPAPLISVASSRPPASPTSTSSPAQTHPTTSTTSLSVGKKPSKWRLGFGKPSAPSITTPTDPVSSTHEHSASTVSLSPSSVGSSMGMSATASNVASLIMGLDAPPALPLSSSPPEDEPWRGRRGRASPSLSPHSAGRDAIPKLSPSPHRIASSASSTASNNWRSSMSTTSSGAFSSRYSNSSASVKSMSTTATSVSNGSWRAGPKSMHSNQSSTYSQGPYQNVPKNIKIMDGVPWELDELPRGQYVDTDGDLFGTPPVRKRRTRKGKDAPLGTISERPKIDVAVAAGEVVSDDDTSPGGTPSGKAQRGQINTLAKMLSALRR</sequence>
<feature type="region of interest" description="Disordered" evidence="9">
    <location>
        <begin position="98"/>
        <end position="127"/>
    </location>
</feature>
<dbReference type="EMBL" id="KN880581">
    <property type="protein sequence ID" value="KIY65667.1"/>
    <property type="molecule type" value="Genomic_DNA"/>
</dbReference>
<feature type="compositionally biased region" description="Low complexity" evidence="9">
    <location>
        <begin position="550"/>
        <end position="564"/>
    </location>
</feature>
<dbReference type="Proteomes" id="UP000054007">
    <property type="component" value="Unassembled WGS sequence"/>
</dbReference>
<dbReference type="InterPro" id="IPR000719">
    <property type="entry name" value="Prot_kinase_dom"/>
</dbReference>
<feature type="region of interest" description="Disordered" evidence="9">
    <location>
        <begin position="823"/>
        <end position="897"/>
    </location>
</feature>
<feature type="region of interest" description="Disordered" evidence="9">
    <location>
        <begin position="660"/>
        <end position="704"/>
    </location>
</feature>
<evidence type="ECO:0000256" key="5">
    <source>
        <dbReference type="ARBA" id="ARBA00022840"/>
    </source>
</evidence>
<keyword evidence="1" id="KW-0723">Serine/threonine-protein kinase</keyword>
<feature type="domain" description="Protein kinase" evidence="10">
    <location>
        <begin position="174"/>
        <end position="508"/>
    </location>
</feature>
<dbReference type="GO" id="GO:0005524">
    <property type="term" value="F:ATP binding"/>
    <property type="evidence" value="ECO:0007669"/>
    <property type="project" value="UniProtKB-KW"/>
</dbReference>
<dbReference type="Pfam" id="PF00069">
    <property type="entry name" value="Pkinase"/>
    <property type="match status" value="1"/>
</dbReference>
<feature type="compositionally biased region" description="Polar residues" evidence="9">
    <location>
        <begin position="772"/>
        <end position="783"/>
    </location>
</feature>
<proteinExistence type="predicted"/>
<evidence type="ECO:0000256" key="9">
    <source>
        <dbReference type="SAM" id="MobiDB-lite"/>
    </source>
</evidence>
<feature type="active site" description="Proton acceptor" evidence="6">
    <location>
        <position position="357"/>
    </location>
</feature>
<evidence type="ECO:0000313" key="12">
    <source>
        <dbReference type="Proteomes" id="UP000054007"/>
    </source>
</evidence>
<feature type="region of interest" description="Disordered" evidence="9">
    <location>
        <begin position="1"/>
        <end position="68"/>
    </location>
</feature>
<protein>
    <submittedName>
        <fullName evidence="11">Pkinase-domain-containing protein</fullName>
    </submittedName>
</protein>
<feature type="region of interest" description="Disordered" evidence="9">
    <location>
        <begin position="722"/>
        <end position="805"/>
    </location>
</feature>
<feature type="compositionally biased region" description="Polar residues" evidence="9">
    <location>
        <begin position="671"/>
        <end position="694"/>
    </location>
</feature>
<dbReference type="AlphaFoldDB" id="A0A0D7B569"/>
<keyword evidence="5 7" id="KW-0067">ATP-binding</keyword>
<feature type="compositionally biased region" description="Low complexity" evidence="9">
    <location>
        <begin position="725"/>
        <end position="754"/>
    </location>
</feature>
<name>A0A0D7B569_9AGAR</name>
<feature type="region of interest" description="Disordered" evidence="9">
    <location>
        <begin position="965"/>
        <end position="991"/>
    </location>
</feature>
<dbReference type="InterPro" id="IPR030616">
    <property type="entry name" value="Aur-like"/>
</dbReference>
<dbReference type="SUPFAM" id="SSF56112">
    <property type="entry name" value="Protein kinase-like (PK-like)"/>
    <property type="match status" value="1"/>
</dbReference>
<evidence type="ECO:0000256" key="8">
    <source>
        <dbReference type="PIRSR" id="PIRSR630616-3"/>
    </source>
</evidence>
<dbReference type="Gene3D" id="3.30.200.20">
    <property type="entry name" value="Phosphorylase Kinase, domain 1"/>
    <property type="match status" value="1"/>
</dbReference>
<evidence type="ECO:0000259" key="10">
    <source>
        <dbReference type="PROSITE" id="PS50011"/>
    </source>
</evidence>
<dbReference type="PANTHER" id="PTHR24350">
    <property type="entry name" value="SERINE/THREONINE-PROTEIN KINASE IAL-RELATED"/>
    <property type="match status" value="1"/>
</dbReference>
<evidence type="ECO:0000256" key="3">
    <source>
        <dbReference type="ARBA" id="ARBA00022741"/>
    </source>
</evidence>
<feature type="region of interest" description="Disordered" evidence="9">
    <location>
        <begin position="540"/>
        <end position="577"/>
    </location>
</feature>
<dbReference type="Gene3D" id="1.10.510.10">
    <property type="entry name" value="Transferase(Phosphotransferase) domain 1"/>
    <property type="match status" value="1"/>
</dbReference>
<gene>
    <name evidence="11" type="ORF">CYLTODRAFT_456083</name>
</gene>
<feature type="binding site" evidence="7">
    <location>
        <position position="230"/>
    </location>
    <ligand>
        <name>ATP</name>
        <dbReference type="ChEBI" id="CHEBI:30616"/>
    </ligand>
</feature>
<organism evidence="11 12">
    <name type="scientific">Cylindrobasidium torrendii FP15055 ss-10</name>
    <dbReference type="NCBI Taxonomy" id="1314674"/>
    <lineage>
        <taxon>Eukaryota</taxon>
        <taxon>Fungi</taxon>
        <taxon>Dikarya</taxon>
        <taxon>Basidiomycota</taxon>
        <taxon>Agaricomycotina</taxon>
        <taxon>Agaricomycetes</taxon>
        <taxon>Agaricomycetidae</taxon>
        <taxon>Agaricales</taxon>
        <taxon>Marasmiineae</taxon>
        <taxon>Physalacriaceae</taxon>
        <taxon>Cylindrobasidium</taxon>
    </lineage>
</organism>
<dbReference type="PROSITE" id="PS00108">
    <property type="entry name" value="PROTEIN_KINASE_ST"/>
    <property type="match status" value="1"/>
</dbReference>
<feature type="region of interest" description="Disordered" evidence="9">
    <location>
        <begin position="298"/>
        <end position="319"/>
    </location>
</feature>
<evidence type="ECO:0000313" key="11">
    <source>
        <dbReference type="EMBL" id="KIY65667.1"/>
    </source>
</evidence>
<feature type="compositionally biased region" description="Polar residues" evidence="9">
    <location>
        <begin position="74"/>
        <end position="87"/>
    </location>
</feature>
<evidence type="ECO:0000256" key="2">
    <source>
        <dbReference type="ARBA" id="ARBA00022679"/>
    </source>
</evidence>
<feature type="region of interest" description="Disordered" evidence="9">
    <location>
        <begin position="1007"/>
        <end position="1028"/>
    </location>
</feature>
<feature type="compositionally biased region" description="Basic residues" evidence="9">
    <location>
        <begin position="619"/>
        <end position="630"/>
    </location>
</feature>
<feature type="compositionally biased region" description="Low complexity" evidence="9">
    <location>
        <begin position="869"/>
        <end position="897"/>
    </location>
</feature>
<dbReference type="OrthoDB" id="541276at2759"/>
<feature type="binding site" evidence="7">
    <location>
        <begin position="361"/>
        <end position="362"/>
    </location>
    <ligand>
        <name>ATP</name>
        <dbReference type="ChEBI" id="CHEBI:30616"/>
    </ligand>
</feature>
<dbReference type="STRING" id="1314674.A0A0D7B569"/>
<accession>A0A0D7B569</accession>
<reference evidence="11 12" key="1">
    <citation type="journal article" date="2015" name="Fungal Genet. Biol.">
        <title>Evolution of novel wood decay mechanisms in Agaricales revealed by the genome sequences of Fistulina hepatica and Cylindrobasidium torrendii.</title>
        <authorList>
            <person name="Floudas D."/>
            <person name="Held B.W."/>
            <person name="Riley R."/>
            <person name="Nagy L.G."/>
            <person name="Koehler G."/>
            <person name="Ransdell A.S."/>
            <person name="Younus H."/>
            <person name="Chow J."/>
            <person name="Chiniquy J."/>
            <person name="Lipzen A."/>
            <person name="Tritt A."/>
            <person name="Sun H."/>
            <person name="Haridas S."/>
            <person name="LaButti K."/>
            <person name="Ohm R.A."/>
            <person name="Kues U."/>
            <person name="Blanchette R.A."/>
            <person name="Grigoriev I.V."/>
            <person name="Minto R.E."/>
            <person name="Hibbett D.S."/>
        </authorList>
    </citation>
    <scope>NUCLEOTIDE SEQUENCE [LARGE SCALE GENOMIC DNA]</scope>
    <source>
        <strain evidence="11 12">FP15055 ss-10</strain>
    </source>
</reference>
<dbReference type="SMART" id="SM00220">
    <property type="entry name" value="S_TKc"/>
    <property type="match status" value="1"/>
</dbReference>
<feature type="region of interest" description="Disordered" evidence="9">
    <location>
        <begin position="912"/>
        <end position="938"/>
    </location>
</feature>
<feature type="compositionally biased region" description="Polar residues" evidence="9">
    <location>
        <begin position="925"/>
        <end position="938"/>
    </location>
</feature>
<dbReference type="PROSITE" id="PS50011">
    <property type="entry name" value="PROTEIN_KINASE_DOM"/>
    <property type="match status" value="1"/>
</dbReference>
<feature type="compositionally biased region" description="Low complexity" evidence="9">
    <location>
        <begin position="115"/>
        <end position="127"/>
    </location>
</feature>
<feature type="compositionally biased region" description="Polar residues" evidence="9">
    <location>
        <begin position="98"/>
        <end position="114"/>
    </location>
</feature>
<feature type="compositionally biased region" description="Low complexity" evidence="9">
    <location>
        <begin position="789"/>
        <end position="805"/>
    </location>
</feature>
<dbReference type="GO" id="GO:0004674">
    <property type="term" value="F:protein serine/threonine kinase activity"/>
    <property type="evidence" value="ECO:0007669"/>
    <property type="project" value="UniProtKB-KW"/>
</dbReference>
<feature type="region of interest" description="Disordered" evidence="9">
    <location>
        <begin position="74"/>
        <end position="93"/>
    </location>
</feature>
<feature type="compositionally biased region" description="Low complexity" evidence="9">
    <location>
        <begin position="606"/>
        <end position="618"/>
    </location>
</feature>
<keyword evidence="12" id="KW-1185">Reference proteome</keyword>